<organism evidence="2 3">
    <name type="scientific">Enorma phocaeensis</name>
    <dbReference type="NCBI Taxonomy" id="1871019"/>
    <lineage>
        <taxon>Bacteria</taxon>
        <taxon>Bacillati</taxon>
        <taxon>Actinomycetota</taxon>
        <taxon>Coriobacteriia</taxon>
        <taxon>Coriobacteriales</taxon>
        <taxon>Coriobacteriaceae</taxon>
        <taxon>Enorma</taxon>
    </lineage>
</organism>
<sequence>MRYFRIAIIAPMDISDDNNTWHCFEQLRLSGHAVEIVDPRVFPSILHSDGSLNREALAPFFARFQPDYVSLGKESAQDILHALARSNISGFEKRIRRFVVFGYVGPGNFGDELIFSLICRELNRRWPGAHICLIGHNPQTTLLQHGVVSITTEMKLQADIMISGADALIFMAGIMFDDPFESWTAGPIDPFLNPRSEIGGQTAFTLMASSRDVPVFFLGIGAGPLSNPDAQRLVRLESSVGARYLPRDPETEQLLLNAGVPKTAIERKADLAFLIDPTLSDGAALDYLQTCNIAVNSYIAVSLRSHRTVPSGFEKNVATALDKSIETLMASVLFVDLAPEDHEIHSAVLQKMKRQDAAHIISQTNDLRFIIDLLAKAKCVLAMRLHCSIVANACNTPSIGLDYNEKVNAYYRYSGRESFLLPMDSPADRIVSALSQLANSNSSSNQLLQLSSTFHDLAIQAFDRLGQTIEPRTPQQEIRRIYPRSISLEEISLRNAETRIIEVCEKLSKAEADLFQQTSLLEEMKASTSWKVGRAVTALPRFLKYSLYKIQKRLKR</sequence>
<evidence type="ECO:0000259" key="1">
    <source>
        <dbReference type="Pfam" id="PF04230"/>
    </source>
</evidence>
<reference evidence="2 3" key="2">
    <citation type="submission" date="2023-06" db="EMBL/GenBank/DDBJ databases">
        <authorList>
            <person name="Zeman M."/>
            <person name="Kubasova T."/>
            <person name="Jahodarova E."/>
            <person name="Nykrynova M."/>
            <person name="Rychlik I."/>
        </authorList>
    </citation>
    <scope>NUCLEOTIDE SEQUENCE [LARGE SCALE GENOMIC DNA]</scope>
    <source>
        <strain evidence="2 3">154_Feed</strain>
    </source>
</reference>
<comment type="caution">
    <text evidence="2">The sequence shown here is derived from an EMBL/GenBank/DDBJ whole genome shotgun (WGS) entry which is preliminary data.</text>
</comment>
<protein>
    <submittedName>
        <fullName evidence="2">Polysaccharide pyruvyl transferase family protein</fullName>
    </submittedName>
</protein>
<dbReference type="PANTHER" id="PTHR36836">
    <property type="entry name" value="COLANIC ACID BIOSYNTHESIS PROTEIN WCAK"/>
    <property type="match status" value="1"/>
</dbReference>
<evidence type="ECO:0000313" key="3">
    <source>
        <dbReference type="Proteomes" id="UP001529421"/>
    </source>
</evidence>
<dbReference type="Pfam" id="PF04230">
    <property type="entry name" value="PS_pyruv_trans"/>
    <property type="match status" value="1"/>
</dbReference>
<proteinExistence type="predicted"/>
<accession>A0ABT7VBE2</accession>
<dbReference type="InterPro" id="IPR007345">
    <property type="entry name" value="Polysacch_pyruvyl_Trfase"/>
</dbReference>
<gene>
    <name evidence="2" type="ORF">QUW28_10045</name>
</gene>
<dbReference type="EMBL" id="JAUDDZ010000026">
    <property type="protein sequence ID" value="MDM8275826.1"/>
    <property type="molecule type" value="Genomic_DNA"/>
</dbReference>
<evidence type="ECO:0000313" key="2">
    <source>
        <dbReference type="EMBL" id="MDM8275826.1"/>
    </source>
</evidence>
<dbReference type="GO" id="GO:0016740">
    <property type="term" value="F:transferase activity"/>
    <property type="evidence" value="ECO:0007669"/>
    <property type="project" value="UniProtKB-KW"/>
</dbReference>
<keyword evidence="2" id="KW-0808">Transferase</keyword>
<reference evidence="3" key="1">
    <citation type="submission" date="2023-06" db="EMBL/GenBank/DDBJ databases">
        <title>Identification and characterization of horizontal gene transfer across gut microbiota members of farm animals based on homology search.</title>
        <authorList>
            <person name="Zeman M."/>
            <person name="Kubasova T."/>
            <person name="Jahodarova E."/>
            <person name="Nykrynova M."/>
            <person name="Rychlik I."/>
        </authorList>
    </citation>
    <scope>NUCLEOTIDE SEQUENCE [LARGE SCALE GENOMIC DNA]</scope>
    <source>
        <strain evidence="3">154_Feed</strain>
    </source>
</reference>
<keyword evidence="3" id="KW-1185">Reference proteome</keyword>
<dbReference type="Proteomes" id="UP001529421">
    <property type="component" value="Unassembled WGS sequence"/>
</dbReference>
<name>A0ABT7VBE2_9ACTN</name>
<feature type="domain" description="Polysaccharide pyruvyl transferase" evidence="1">
    <location>
        <begin position="108"/>
        <end position="404"/>
    </location>
</feature>
<dbReference type="PANTHER" id="PTHR36836:SF1">
    <property type="entry name" value="COLANIC ACID BIOSYNTHESIS PROTEIN WCAK"/>
    <property type="match status" value="1"/>
</dbReference>